<evidence type="ECO:0000313" key="9">
    <source>
        <dbReference type="Proteomes" id="UP000503498"/>
    </source>
</evidence>
<dbReference type="GO" id="GO:0009306">
    <property type="term" value="P:protein secretion"/>
    <property type="evidence" value="ECO:0007669"/>
    <property type="project" value="InterPro"/>
</dbReference>
<reference evidence="8 9" key="1">
    <citation type="submission" date="2020-04" db="EMBL/GenBank/DDBJ databases">
        <title>Genome-Wide Identification of 5-Methylcytosine Sites in Bacterial Genomes By High-Throughput Sequencing of MspJI Restriction Fragments.</title>
        <authorList>
            <person name="Wu V."/>
        </authorList>
    </citation>
    <scope>NUCLEOTIDE SEQUENCE [LARGE SCALE GENOMIC DNA]</scope>
    <source>
        <strain evidence="8 9">NEB122</strain>
    </source>
</reference>
<proteinExistence type="inferred from homology"/>
<sequence length="697" mass="74262">MSAQPAPMNARRVMELLRNGLGAPLALMAMLAMLMVPLAAPVLDALFTFNIAISLMVLLAVVYVQRPLEFTIFPIVLLMTTMLRLALNVASSRVILINGQDGHAAAGKVIEAFGQFVIGGNYAVGIVVFAILTIINFVVITKGAGRVSEVTARFILDAMPGKQMAIDADLNAGLLTREEAKARREEVREEADFYGAMDGANKFIRGDAIAAILILFINLVGGMAVGMLQHGMSFVDAASTYTLLSIGDGLVAQLPALLVSSSVALLVTRASRAQDMRGAMIGQVFGQHRALAVAASILGLVGLVPGMPNVAFLTLGLILGVIAWKMYKRSLAAPAAGDAAADPQAAATAATAQASAELSWDELRPIDPLGLEVGYRLIPLVDKHQGGELMARIKGVRRKLTQDIGFLVPPVHIRDNLELSANAYRLLVHGVPVATAEIHPDRELALDPGGALGQLDGIPGKDPAFGLDATWIQPHQRAYAESMGYTVVDPATVVATHLSHLIREHAPELLGHEEVQQLLATLGKTAPKMVEDLTPKALPLSVVVRVLQNLLIERIPVRQLRKIVEALVEHAPHSQDPATLTAAVRTSLGRFIVQEIAGMSAELPVFTLAPQLERVLQESTHGNGVALEPGLAERLHQSLADCVGKQEARNEPAVVLVPGQVRAALARLVRHSVPSLSVLAYSEVPEDKRLKLIGTIS</sequence>
<evidence type="ECO:0000313" key="8">
    <source>
        <dbReference type="EMBL" id="QJD67661.1"/>
    </source>
</evidence>
<evidence type="ECO:0000256" key="7">
    <source>
        <dbReference type="RuleBase" id="RU364093"/>
    </source>
</evidence>
<reference evidence="8 9" key="2">
    <citation type="submission" date="2020-04" db="EMBL/GenBank/DDBJ databases">
        <authorList>
            <person name="Fomenkov A."/>
            <person name="Anton B.P."/>
            <person name="Roberts R.J."/>
        </authorList>
    </citation>
    <scope>NUCLEOTIDE SEQUENCE [LARGE SCALE GENOMIC DNA]</scope>
    <source>
        <strain evidence="8 9">NEB122</strain>
    </source>
</reference>
<keyword evidence="3 7" id="KW-1003">Cell membrane</keyword>
<evidence type="ECO:0000256" key="1">
    <source>
        <dbReference type="ARBA" id="ARBA00004651"/>
    </source>
</evidence>
<dbReference type="PRINTS" id="PR00949">
    <property type="entry name" value="TYPE3IMAPROT"/>
</dbReference>
<feature type="transmembrane region" description="Helical" evidence="7">
    <location>
        <begin position="208"/>
        <end position="230"/>
    </location>
</feature>
<comment type="subcellular location">
    <subcellularLocation>
        <location evidence="1 7">Cell membrane</location>
        <topology evidence="1 7">Multi-pass membrane protein</topology>
    </subcellularLocation>
</comment>
<dbReference type="GO" id="GO:0005886">
    <property type="term" value="C:plasma membrane"/>
    <property type="evidence" value="ECO:0007669"/>
    <property type="project" value="UniProtKB-SubCell"/>
</dbReference>
<dbReference type="GO" id="GO:0044780">
    <property type="term" value="P:bacterial-type flagellum assembly"/>
    <property type="evidence" value="ECO:0007669"/>
    <property type="project" value="InterPro"/>
</dbReference>
<dbReference type="NCBIfam" id="TIGR01398">
    <property type="entry name" value="FlhA"/>
    <property type="match status" value="1"/>
</dbReference>
<dbReference type="Gene3D" id="1.10.8.540">
    <property type="entry name" value="FHIPEP family, domain 3"/>
    <property type="match status" value="1"/>
</dbReference>
<dbReference type="Gene3D" id="3.40.30.60">
    <property type="entry name" value="FHIPEP family, domain 1"/>
    <property type="match status" value="1"/>
</dbReference>
<keyword evidence="7" id="KW-1006">Bacterial flagellum protein export</keyword>
<keyword evidence="8" id="KW-0969">Cilium</keyword>
<comment type="function">
    <text evidence="7">Required for formation of the rod structure of the flagellar apparatus. Together with FliI and FliH, may constitute the export apparatus of flagellin.</text>
</comment>
<gene>
    <name evidence="7 8" type="primary">flhA</name>
    <name evidence="8" type="ORF">HG421_08005</name>
</gene>
<feature type="transmembrane region" description="Helical" evidence="7">
    <location>
        <begin position="288"/>
        <end position="304"/>
    </location>
</feature>
<dbReference type="InterPro" id="IPR042194">
    <property type="entry name" value="FHIPEP_1"/>
</dbReference>
<feature type="transmembrane region" description="Helical" evidence="7">
    <location>
        <begin position="21"/>
        <end position="40"/>
    </location>
</feature>
<protein>
    <recommendedName>
        <fullName evidence="7">Flagellar biosynthesis protein FlhA</fullName>
    </recommendedName>
</protein>
<organism evidence="8 9">
    <name type="scientific">Xanthomonas campestris pv. badrii</name>
    <dbReference type="NCBI Taxonomy" id="149696"/>
    <lineage>
        <taxon>Bacteria</taxon>
        <taxon>Pseudomonadati</taxon>
        <taxon>Pseudomonadota</taxon>
        <taxon>Gammaproteobacteria</taxon>
        <taxon>Lysobacterales</taxon>
        <taxon>Lysobacteraceae</taxon>
        <taxon>Xanthomonas</taxon>
    </lineage>
</organism>
<dbReference type="Proteomes" id="UP000503498">
    <property type="component" value="Chromosome"/>
</dbReference>
<evidence type="ECO:0000256" key="5">
    <source>
        <dbReference type="ARBA" id="ARBA00022989"/>
    </source>
</evidence>
<dbReference type="AlphaFoldDB" id="A0A7Z2V9R4"/>
<feature type="transmembrane region" description="Helical" evidence="7">
    <location>
        <begin position="250"/>
        <end position="267"/>
    </location>
</feature>
<dbReference type="PANTHER" id="PTHR30161">
    <property type="entry name" value="FLAGELLAR EXPORT PROTEIN, MEMBRANE FLHA SUBUNIT-RELATED"/>
    <property type="match status" value="1"/>
</dbReference>
<dbReference type="Gene3D" id="3.40.50.12790">
    <property type="entry name" value="FHIPEP family, domain 4"/>
    <property type="match status" value="1"/>
</dbReference>
<feature type="transmembrane region" description="Helical" evidence="7">
    <location>
        <begin position="46"/>
        <end position="64"/>
    </location>
</feature>
<evidence type="ECO:0000256" key="6">
    <source>
        <dbReference type="ARBA" id="ARBA00023136"/>
    </source>
</evidence>
<keyword evidence="8" id="KW-0966">Cell projection</keyword>
<keyword evidence="7" id="KW-0813">Transport</keyword>
<keyword evidence="5 7" id="KW-1133">Transmembrane helix</keyword>
<dbReference type="InterPro" id="IPR042193">
    <property type="entry name" value="FHIPEP_3"/>
</dbReference>
<dbReference type="Pfam" id="PF00771">
    <property type="entry name" value="FHIPEP"/>
    <property type="match status" value="1"/>
</dbReference>
<comment type="similarity">
    <text evidence="2 7">Belongs to the FHIPEP (flagella/HR/invasion proteins export pore) family.</text>
</comment>
<dbReference type="InterPro" id="IPR042196">
    <property type="entry name" value="FHIPEP_4"/>
</dbReference>
<keyword evidence="4 7" id="KW-0812">Transmembrane</keyword>
<dbReference type="PIRSF" id="PIRSF005419">
    <property type="entry name" value="FlhA"/>
    <property type="match status" value="1"/>
</dbReference>
<keyword evidence="6 7" id="KW-0472">Membrane</keyword>
<keyword evidence="7" id="KW-1005">Bacterial flagellum biogenesis</keyword>
<evidence type="ECO:0000256" key="3">
    <source>
        <dbReference type="ARBA" id="ARBA00022475"/>
    </source>
</evidence>
<evidence type="ECO:0000256" key="2">
    <source>
        <dbReference type="ARBA" id="ARBA00008835"/>
    </source>
</evidence>
<evidence type="ECO:0000256" key="4">
    <source>
        <dbReference type="ARBA" id="ARBA00022692"/>
    </source>
</evidence>
<dbReference type="InterPro" id="IPR006301">
    <property type="entry name" value="FlhA"/>
</dbReference>
<dbReference type="InterPro" id="IPR001712">
    <property type="entry name" value="T3SS_FHIPEP"/>
</dbReference>
<keyword evidence="7" id="KW-0653">Protein transport</keyword>
<dbReference type="EMBL" id="CP051651">
    <property type="protein sequence ID" value="QJD67661.1"/>
    <property type="molecule type" value="Genomic_DNA"/>
</dbReference>
<feature type="transmembrane region" description="Helical" evidence="7">
    <location>
        <begin position="76"/>
        <end position="96"/>
    </location>
</feature>
<keyword evidence="8" id="KW-0282">Flagellum</keyword>
<feature type="transmembrane region" description="Helical" evidence="7">
    <location>
        <begin position="116"/>
        <end position="139"/>
    </location>
</feature>
<accession>A0A7Z2V9R4</accession>
<name>A0A7Z2V9R4_XANCA</name>
<dbReference type="PANTHER" id="PTHR30161:SF1">
    <property type="entry name" value="FLAGELLAR BIOSYNTHESIS PROTEIN FLHA-RELATED"/>
    <property type="match status" value="1"/>
</dbReference>